<name>A0A382VFM3_9ZZZZ</name>
<accession>A0A382VFM3</accession>
<evidence type="ECO:0000313" key="1">
    <source>
        <dbReference type="EMBL" id="SVD45326.1"/>
    </source>
</evidence>
<feature type="non-terminal residue" evidence="1">
    <location>
        <position position="36"/>
    </location>
</feature>
<organism evidence="1">
    <name type="scientific">marine metagenome</name>
    <dbReference type="NCBI Taxonomy" id="408172"/>
    <lineage>
        <taxon>unclassified sequences</taxon>
        <taxon>metagenomes</taxon>
        <taxon>ecological metagenomes</taxon>
    </lineage>
</organism>
<proteinExistence type="predicted"/>
<dbReference type="EMBL" id="UINC01151615">
    <property type="protein sequence ID" value="SVD45326.1"/>
    <property type="molecule type" value="Genomic_DNA"/>
</dbReference>
<gene>
    <name evidence="1" type="ORF">METZ01_LOCUS398180</name>
</gene>
<sequence length="36" mass="3759">MMKHLLLTTIAAVLVGCGESQQSSTQVEAKPVTEAS</sequence>
<reference evidence="1" key="1">
    <citation type="submission" date="2018-05" db="EMBL/GenBank/DDBJ databases">
        <authorList>
            <person name="Lanie J.A."/>
            <person name="Ng W.-L."/>
            <person name="Kazmierczak K.M."/>
            <person name="Andrzejewski T.M."/>
            <person name="Davidsen T.M."/>
            <person name="Wayne K.J."/>
            <person name="Tettelin H."/>
            <person name="Glass J.I."/>
            <person name="Rusch D."/>
            <person name="Podicherti R."/>
            <person name="Tsui H.-C.T."/>
            <person name="Winkler M.E."/>
        </authorList>
    </citation>
    <scope>NUCLEOTIDE SEQUENCE</scope>
</reference>
<dbReference type="PROSITE" id="PS51257">
    <property type="entry name" value="PROKAR_LIPOPROTEIN"/>
    <property type="match status" value="1"/>
</dbReference>
<dbReference type="AlphaFoldDB" id="A0A382VFM3"/>
<protein>
    <submittedName>
        <fullName evidence="1">Uncharacterized protein</fullName>
    </submittedName>
</protein>